<dbReference type="RefSeq" id="WP_269944789.1">
    <property type="nucleotide sequence ID" value="NZ_JAKMUT010000008.1"/>
</dbReference>
<dbReference type="Proteomes" id="UP001146469">
    <property type="component" value="Unassembled WGS sequence"/>
</dbReference>
<dbReference type="Gene3D" id="3.90.220.20">
    <property type="entry name" value="DNA methylase specificity domains"/>
    <property type="match status" value="1"/>
</dbReference>
<feature type="domain" description="DNA methylase adenine-specific" evidence="3">
    <location>
        <begin position="155"/>
        <end position="401"/>
    </location>
</feature>
<protein>
    <submittedName>
        <fullName evidence="4">N-6 DNA methylase</fullName>
    </submittedName>
</protein>
<dbReference type="InterPro" id="IPR003356">
    <property type="entry name" value="DNA_methylase_A-5"/>
</dbReference>
<evidence type="ECO:0000256" key="2">
    <source>
        <dbReference type="ARBA" id="ARBA00023125"/>
    </source>
</evidence>
<dbReference type="Gene3D" id="3.40.50.150">
    <property type="entry name" value="Vaccinia Virus protein VP39"/>
    <property type="match status" value="1"/>
</dbReference>
<dbReference type="GO" id="GO:0008170">
    <property type="term" value="F:N-methyltransferase activity"/>
    <property type="evidence" value="ECO:0007669"/>
    <property type="project" value="InterPro"/>
</dbReference>
<dbReference type="EMBL" id="JAKMUT010000008">
    <property type="protein sequence ID" value="MCZ9290302.1"/>
    <property type="molecule type" value="Genomic_DNA"/>
</dbReference>
<reference evidence="4" key="1">
    <citation type="submission" date="2022-02" db="EMBL/GenBank/DDBJ databases">
        <title>Corynebacterium sp. from urogenital microbiome.</title>
        <authorList>
            <person name="Cappelli E.A."/>
            <person name="Ribeiro T.G."/>
            <person name="Peixe L."/>
        </authorList>
    </citation>
    <scope>NUCLEOTIDE SEQUENCE</scope>
    <source>
        <strain evidence="4">C8Ua_174</strain>
    </source>
</reference>
<dbReference type="GO" id="GO:0032259">
    <property type="term" value="P:methylation"/>
    <property type="evidence" value="ECO:0007669"/>
    <property type="project" value="UniProtKB-KW"/>
</dbReference>
<dbReference type="PROSITE" id="PS00092">
    <property type="entry name" value="N6_MTASE"/>
    <property type="match status" value="1"/>
</dbReference>
<keyword evidence="4" id="KW-0489">Methyltransferase</keyword>
<keyword evidence="4" id="KW-0808">Transferase</keyword>
<comment type="caution">
    <text evidence="4">The sequence shown here is derived from an EMBL/GenBank/DDBJ whole genome shotgun (WGS) entry which is preliminary data.</text>
</comment>
<keyword evidence="2" id="KW-0238">DNA-binding</keyword>
<evidence type="ECO:0000313" key="5">
    <source>
        <dbReference type="Proteomes" id="UP001146469"/>
    </source>
</evidence>
<dbReference type="PANTHER" id="PTHR42998:SF1">
    <property type="entry name" value="TYPE I RESTRICTION ENZYME HINDI METHYLASE SUBUNIT"/>
    <property type="match status" value="1"/>
</dbReference>
<dbReference type="SUPFAM" id="SSF53335">
    <property type="entry name" value="S-adenosyl-L-methionine-dependent methyltransferases"/>
    <property type="match status" value="1"/>
</dbReference>
<proteinExistence type="predicted"/>
<dbReference type="InterPro" id="IPR029063">
    <property type="entry name" value="SAM-dependent_MTases_sf"/>
</dbReference>
<dbReference type="Pfam" id="PF02384">
    <property type="entry name" value="N6_Mtase"/>
    <property type="match status" value="1"/>
</dbReference>
<dbReference type="InterPro" id="IPR052916">
    <property type="entry name" value="Type-I_RE_MTase_Subunit"/>
</dbReference>
<name>A0A9X3RH16_9CORY</name>
<dbReference type="InterPro" id="IPR044946">
    <property type="entry name" value="Restrct_endonuc_typeI_TRD_sf"/>
</dbReference>
<dbReference type="InterPro" id="IPR002052">
    <property type="entry name" value="DNA_methylase_N6_adenine_CS"/>
</dbReference>
<keyword evidence="5" id="KW-1185">Reference proteome</keyword>
<dbReference type="GO" id="GO:0009307">
    <property type="term" value="P:DNA restriction-modification system"/>
    <property type="evidence" value="ECO:0007669"/>
    <property type="project" value="UniProtKB-KW"/>
</dbReference>
<accession>A0A9X3RH16</accession>
<evidence type="ECO:0000256" key="1">
    <source>
        <dbReference type="ARBA" id="ARBA00022747"/>
    </source>
</evidence>
<sequence length="665" mass="71145">MTTRLKSIDLTPPLLGVGKKASMDELQLASEIDALHQLIYMRGGLNSTNAAIEEVAKLIYIRYSSLTEPQIYMENGIDADAVFTTPASRQDLIADLKKMFAVAQSGSELRIYRPDGTTQSLWPGDEPFRLTSSDVAGEALQLVEDIISSKSSLVDPLGTAFDAFLSGRYDHSGGLGTYLTPSSVARFMAETALAFLSPDVLHDSDEILVDPFCGTGRFLVAGYHAILESAGLELDESRNLVTRIVGADQSSSAVAKSALNMILYGAKNPRAFVVSDSIGGDELQVLSGKFPLVLTNPPFGGGKYDSKDGIAVARKYFKSLTSSKIDPALGGVARGLELLSDEGIMGIVLPDGIINGRHFTEAMRGGAFEVVASVSLPTATFALSGTVAKTSAIFMRKKTGSSSALLARAEHVGFMRKAGKAVVDPDGNDLEKILPEVLELASASYDGLAIEVRCAEPLVAVVPRDGLTTIDPSRFDAAAMDARHVISSSGGVTLGNYCKAVKKRSAARSTGENPFISILHVDAYGSIDWVEVKEYRPVTPGQLAQSNDLLVSLLNPSKLRAAVVPEKVPIVECSSEFGVFRGMEFPYAILALLHDQNVAVQLRPLGSGTSSSRRRISAQDVLDLVVPKLSDDILEELNERVKAHVSQLEEARVELARSFAVMSTE</sequence>
<dbReference type="PRINTS" id="PR00507">
    <property type="entry name" value="N12N6MTFRASE"/>
</dbReference>
<dbReference type="GO" id="GO:0003677">
    <property type="term" value="F:DNA binding"/>
    <property type="evidence" value="ECO:0007669"/>
    <property type="project" value="UniProtKB-KW"/>
</dbReference>
<dbReference type="AlphaFoldDB" id="A0A9X3RH16"/>
<organism evidence="4 5">
    <name type="scientific">Corynebacterium evansiae</name>
    <dbReference type="NCBI Taxonomy" id="2913499"/>
    <lineage>
        <taxon>Bacteria</taxon>
        <taxon>Bacillati</taxon>
        <taxon>Actinomycetota</taxon>
        <taxon>Actinomycetes</taxon>
        <taxon>Mycobacteriales</taxon>
        <taxon>Corynebacteriaceae</taxon>
        <taxon>Corynebacterium</taxon>
    </lineage>
</organism>
<dbReference type="PANTHER" id="PTHR42998">
    <property type="entry name" value="TYPE I RESTRICTION ENZYME HINDVIIP M PROTEIN-RELATED"/>
    <property type="match status" value="1"/>
</dbReference>
<evidence type="ECO:0000259" key="3">
    <source>
        <dbReference type="Pfam" id="PF02384"/>
    </source>
</evidence>
<keyword evidence="1" id="KW-0680">Restriction system</keyword>
<evidence type="ECO:0000313" key="4">
    <source>
        <dbReference type="EMBL" id="MCZ9290302.1"/>
    </source>
</evidence>
<gene>
    <name evidence="4" type="ORF">L8V00_08830</name>
</gene>